<dbReference type="Pfam" id="PF04000">
    <property type="entry name" value="Sas10_Utp3"/>
    <property type="match status" value="1"/>
</dbReference>
<dbReference type="PANTHER" id="PTHR13237">
    <property type="entry name" value="SOMETHING ABOUT SILENCING PROTEIN 10-RELATED"/>
    <property type="match status" value="1"/>
</dbReference>
<evidence type="ECO:0000256" key="6">
    <source>
        <dbReference type="SAM" id="MobiDB-lite"/>
    </source>
</evidence>
<dbReference type="Proteomes" id="UP000298787">
    <property type="component" value="Chromosome 5"/>
</dbReference>
<keyword evidence="10" id="KW-1185">Reference proteome</keyword>
<evidence type="ECO:0000256" key="3">
    <source>
        <dbReference type="ARBA" id="ARBA00022553"/>
    </source>
</evidence>
<feature type="compositionally biased region" description="Basic residues" evidence="6">
    <location>
        <begin position="582"/>
        <end position="592"/>
    </location>
</feature>
<keyword evidence="4" id="KW-0539">Nucleus</keyword>
<feature type="region of interest" description="Disordered" evidence="6">
    <location>
        <begin position="438"/>
        <end position="458"/>
    </location>
</feature>
<comment type="subcellular location">
    <subcellularLocation>
        <location evidence="1">Nucleus</location>
        <location evidence="1">Nucleolus</location>
    </subcellularLocation>
</comment>
<dbReference type="EMBL" id="CM014082">
    <property type="protein sequence ID" value="TKS71270.1"/>
    <property type="molecule type" value="Genomic_DNA"/>
</dbReference>
<sequence length="1043" mass="119919">MSNSQEQSLDENAVFLPVTESSPEFLHCEKERQAVERLLSAGPEAFYSSIGTERAGCFLSSEEVSQIISWAQDYHFNPLQLQRETNGEEHSSEMENFCSTYFPSFSDTPTPNLDLGWPERSPWVPKGSVTVYTNPPADGEAPVREIIRRHLQKASQVIAIVTDRLTDGTVIGDLHNAASRGVAVYIILNQRSIQENFTLNRLRHPNIRVRVLGGKTFCSRMGRMVVGEMKDKFLLVDLETVIHGSYSLTWTDAHLHRQLITVLSGPVVESFDREFRILFAASLQVPDTSRVASSHADTTHQLKDFSNLRFQKHFPVDPEIISPPPPPADSLLDWEAMGVVQRDLGFPDSPLDQHEEIMARSKEIPLQNNMLFDNITPIMDIFNGDQLVVKKRVEHIIEKARSKQVAIEKSRKLDDITTTILDDEAIKPTHNMAILTSPKRRERPTREEEHTKLENTPTSRKPLILRMPQSESFSSLSDIMKRIQPQQSTGLMKRGSKATASEVSQSMLDLSVHNKDTNDRGVTVPRFKGSGFDPDRLTPAFALMKKRNDDLKPLLYRTPKNFLPRERPRSAAYNLGVDWRRGKPVQRPRRTQRHDEDDPEGFRNMPVPDKRSSQYTKDKIDEFHDEKIAKLLASGVQSESDPEEMDDEEEVMALDDSESEEEEEEEEGTDMESDLEGKKEEDLPNDMAWGTKKKMFYDTDYVTTKGRTQEELEAEEKEEEEEANRIQKRLAANLSEEDYDLNFFQEFAVEEKDENKTAEKEERIVKDLKQMSQKEKMKLLKEESPELLELIQDFKAKLTELKDELQPLIQMVKAKKIPPGKGADYLKTKQQLYLNYCTNISFYMVLKAKRIPAHNHPVIERLLTYRNLINELGSVDARLAPQFRKLLAREENDDAISRPAKTRVSSKKKKDSGATVPEVEEDSDLEEEAALRFYRDMEKQLKLKRKGNDPEADEEEENEDEDEDEEPDPNAKRGITYQMAKNKGLTPKRKKIDRNPRVKHREKFRRAKIRRKGQVRDVRREETRYSGEMSGIRAGVKKSVKLK</sequence>
<dbReference type="InterPro" id="IPR012461">
    <property type="entry name" value="SACK1"/>
</dbReference>
<dbReference type="Gene3D" id="3.30.870.10">
    <property type="entry name" value="Endonuclease Chain A"/>
    <property type="match status" value="1"/>
</dbReference>
<feature type="domain" description="Scaffolding anchor of CK1" evidence="7">
    <location>
        <begin position="17"/>
        <end position="283"/>
    </location>
</feature>
<feature type="region of interest" description="Disordered" evidence="6">
    <location>
        <begin position="942"/>
        <end position="1028"/>
    </location>
</feature>
<evidence type="ECO:0000256" key="4">
    <source>
        <dbReference type="ARBA" id="ARBA00023242"/>
    </source>
</evidence>
<feature type="region of interest" description="Disordered" evidence="6">
    <location>
        <begin position="578"/>
        <end position="614"/>
    </location>
</feature>
<dbReference type="InterPro" id="IPR018972">
    <property type="entry name" value="Sas10_C_dom"/>
</dbReference>
<feature type="compositionally biased region" description="Acidic residues" evidence="6">
    <location>
        <begin position="640"/>
        <end position="674"/>
    </location>
</feature>
<dbReference type="InterPro" id="IPR007146">
    <property type="entry name" value="Sas10/Utp3/C1D"/>
</dbReference>
<feature type="region of interest" description="Disordered" evidence="6">
    <location>
        <begin position="896"/>
        <end position="923"/>
    </location>
</feature>
<dbReference type="Pfam" id="PF07894">
    <property type="entry name" value="SACK1"/>
    <property type="match status" value="1"/>
</dbReference>
<dbReference type="Pfam" id="PF09368">
    <property type="entry name" value="Sas10"/>
    <property type="match status" value="1"/>
</dbReference>
<feature type="compositionally biased region" description="Basic and acidic residues" evidence="6">
    <location>
        <begin position="444"/>
        <end position="453"/>
    </location>
</feature>
<evidence type="ECO:0000256" key="2">
    <source>
        <dbReference type="ARBA" id="ARBA00010979"/>
    </source>
</evidence>
<evidence type="ECO:0000259" key="8">
    <source>
        <dbReference type="Pfam" id="PF09368"/>
    </source>
</evidence>
<feature type="compositionally biased region" description="Basic and acidic residues" evidence="6">
    <location>
        <begin position="1014"/>
        <end position="1025"/>
    </location>
</feature>
<evidence type="ECO:0000256" key="5">
    <source>
        <dbReference type="SAM" id="Coils"/>
    </source>
</evidence>
<protein>
    <submittedName>
        <fullName evidence="9">Something about silencing protein 10</fullName>
    </submittedName>
</protein>
<evidence type="ECO:0000259" key="7">
    <source>
        <dbReference type="Pfam" id="PF07894"/>
    </source>
</evidence>
<feature type="coiled-coil region" evidence="5">
    <location>
        <begin position="705"/>
        <end position="737"/>
    </location>
</feature>
<accession>A0A4U5UBF5</accession>
<keyword evidence="5" id="KW-0175">Coiled coil</keyword>
<feature type="compositionally biased region" description="Acidic residues" evidence="6">
    <location>
        <begin position="950"/>
        <end position="968"/>
    </location>
</feature>
<feature type="compositionally biased region" description="Basic residues" evidence="6">
    <location>
        <begin position="900"/>
        <end position="910"/>
    </location>
</feature>
<dbReference type="AlphaFoldDB" id="A0A4U5UBF5"/>
<proteinExistence type="inferred from homology"/>
<feature type="region of interest" description="Disordered" evidence="6">
    <location>
        <begin position="633"/>
        <end position="690"/>
    </location>
</feature>
<feature type="compositionally biased region" description="Basic residues" evidence="6">
    <location>
        <begin position="986"/>
        <end position="1013"/>
    </location>
</feature>
<evidence type="ECO:0000313" key="9">
    <source>
        <dbReference type="EMBL" id="TKS71270.1"/>
    </source>
</evidence>
<keyword evidence="3" id="KW-0597">Phosphoprotein</keyword>
<dbReference type="GO" id="GO:0000462">
    <property type="term" value="P:maturation of SSU-rRNA from tricistronic rRNA transcript (SSU-rRNA, 5.8S rRNA, LSU-rRNA)"/>
    <property type="evidence" value="ECO:0007669"/>
    <property type="project" value="TreeGrafter"/>
</dbReference>
<organism evidence="9 10">
    <name type="scientific">Collichthys lucidus</name>
    <name type="common">Big head croaker</name>
    <name type="synonym">Sciaena lucida</name>
    <dbReference type="NCBI Taxonomy" id="240159"/>
    <lineage>
        <taxon>Eukaryota</taxon>
        <taxon>Metazoa</taxon>
        <taxon>Chordata</taxon>
        <taxon>Craniata</taxon>
        <taxon>Vertebrata</taxon>
        <taxon>Euteleostomi</taxon>
        <taxon>Actinopterygii</taxon>
        <taxon>Neopterygii</taxon>
        <taxon>Teleostei</taxon>
        <taxon>Neoteleostei</taxon>
        <taxon>Acanthomorphata</taxon>
        <taxon>Eupercaria</taxon>
        <taxon>Sciaenidae</taxon>
        <taxon>Collichthys</taxon>
    </lineage>
</organism>
<comment type="similarity">
    <text evidence="2">Belongs to the SAS10 family.</text>
</comment>
<dbReference type="GO" id="GO:0032040">
    <property type="term" value="C:small-subunit processome"/>
    <property type="evidence" value="ECO:0007669"/>
    <property type="project" value="TreeGrafter"/>
</dbReference>
<name>A0A4U5UBF5_COLLU</name>
<reference evidence="9 10" key="1">
    <citation type="submission" date="2019-01" db="EMBL/GenBank/DDBJ databases">
        <title>Genome Assembly of Collichthys lucidus.</title>
        <authorList>
            <person name="Cai M."/>
            <person name="Xiao S."/>
        </authorList>
    </citation>
    <scope>NUCLEOTIDE SEQUENCE [LARGE SCALE GENOMIC DNA]</scope>
    <source>
        <strain evidence="9">JT15FE1705JMU</strain>
        <tissue evidence="9">Muscle</tissue>
    </source>
</reference>
<dbReference type="SUPFAM" id="SSF56024">
    <property type="entry name" value="Phospholipase D/nuclease"/>
    <property type="match status" value="1"/>
</dbReference>
<evidence type="ECO:0000313" key="10">
    <source>
        <dbReference type="Proteomes" id="UP000298787"/>
    </source>
</evidence>
<gene>
    <name evidence="9" type="ORF">D9C73_005279</name>
</gene>
<dbReference type="STRING" id="240159.A0A4U5UBF5"/>
<dbReference type="PANTHER" id="PTHR13237:SF8">
    <property type="entry name" value="SOMETHING ABOUT SILENCING PROTEIN 10"/>
    <property type="match status" value="1"/>
</dbReference>
<evidence type="ECO:0000256" key="1">
    <source>
        <dbReference type="ARBA" id="ARBA00004604"/>
    </source>
</evidence>
<feature type="domain" description="Sas10 C-terminal" evidence="8">
    <location>
        <begin position="971"/>
        <end position="1042"/>
    </location>
</feature>